<proteinExistence type="predicted"/>
<sequence>MICKVYNRTSKRDRTQVSFTSCMDLICEVIALSEIIKDANLKENTPMN</sequence>
<accession>A0A174MJ63</accession>
<organism evidence="1 2">
    <name type="scientific">Faecalicatena contorta</name>
    <dbReference type="NCBI Taxonomy" id="39482"/>
    <lineage>
        <taxon>Bacteria</taxon>
        <taxon>Bacillati</taxon>
        <taxon>Bacillota</taxon>
        <taxon>Clostridia</taxon>
        <taxon>Lachnospirales</taxon>
        <taxon>Lachnospiraceae</taxon>
        <taxon>Faecalicatena</taxon>
    </lineage>
</organism>
<dbReference type="STRING" id="39482.ERS852491_04936"/>
<evidence type="ECO:0000313" key="1">
    <source>
        <dbReference type="EMBL" id="CUP35171.1"/>
    </source>
</evidence>
<dbReference type="EMBL" id="CYZU01000087">
    <property type="protein sequence ID" value="CUP35171.1"/>
    <property type="molecule type" value="Genomic_DNA"/>
</dbReference>
<evidence type="ECO:0000313" key="2">
    <source>
        <dbReference type="Proteomes" id="UP000095544"/>
    </source>
</evidence>
<gene>
    <name evidence="1" type="ORF">ERS852491_04936</name>
</gene>
<name>A0A174MJ63_9FIRM</name>
<dbReference type="AlphaFoldDB" id="A0A174MJ63"/>
<protein>
    <submittedName>
        <fullName evidence="1">Uncharacterized protein</fullName>
    </submittedName>
</protein>
<dbReference type="Proteomes" id="UP000095544">
    <property type="component" value="Unassembled WGS sequence"/>
</dbReference>
<reference evidence="1 2" key="1">
    <citation type="submission" date="2015-09" db="EMBL/GenBank/DDBJ databases">
        <authorList>
            <consortium name="Pathogen Informatics"/>
        </authorList>
    </citation>
    <scope>NUCLEOTIDE SEQUENCE [LARGE SCALE GENOMIC DNA]</scope>
    <source>
        <strain evidence="1 2">2789STDY5834876</strain>
    </source>
</reference>